<dbReference type="CDD" id="cd24032">
    <property type="entry name" value="ASKHA_NBD_TsaB"/>
    <property type="match status" value="1"/>
</dbReference>
<organism evidence="2 3">
    <name type="scientific">Turicibacter bilis</name>
    <dbReference type="NCBI Taxonomy" id="2735723"/>
    <lineage>
        <taxon>Bacteria</taxon>
        <taxon>Bacillati</taxon>
        <taxon>Bacillota</taxon>
        <taxon>Erysipelotrichia</taxon>
        <taxon>Erysipelotrichales</taxon>
        <taxon>Turicibacteraceae</taxon>
        <taxon>Turicibacter</taxon>
    </lineage>
</organism>
<dbReference type="Gene3D" id="3.30.420.40">
    <property type="match status" value="2"/>
</dbReference>
<dbReference type="NCBIfam" id="TIGR03725">
    <property type="entry name" value="T6A_YeaZ"/>
    <property type="match status" value="1"/>
</dbReference>
<proteinExistence type="predicted"/>
<protein>
    <submittedName>
        <fullName evidence="2">tRNA (Adenosine(37)-N6)-threonylcarbamoyltransferase complex dimerization subunit type 1 TsaB</fullName>
    </submittedName>
</protein>
<dbReference type="GO" id="GO:0005829">
    <property type="term" value="C:cytosol"/>
    <property type="evidence" value="ECO:0007669"/>
    <property type="project" value="TreeGrafter"/>
</dbReference>
<dbReference type="PANTHER" id="PTHR11735:SF11">
    <property type="entry name" value="TRNA THREONYLCARBAMOYLADENOSINE BIOSYNTHESIS PROTEIN TSAB"/>
    <property type="match status" value="1"/>
</dbReference>
<evidence type="ECO:0000313" key="3">
    <source>
        <dbReference type="Proteomes" id="UP001058072"/>
    </source>
</evidence>
<reference evidence="2" key="1">
    <citation type="submission" date="2021-03" db="EMBL/GenBank/DDBJ databases">
        <title>Comparative Genomics and Metabolomics in the genus Turicibacter.</title>
        <authorList>
            <person name="Maki J."/>
            <person name="Looft T."/>
        </authorList>
    </citation>
    <scope>NUCLEOTIDE SEQUENCE</scope>
    <source>
        <strain evidence="2">ISU324</strain>
    </source>
</reference>
<dbReference type="PANTHER" id="PTHR11735">
    <property type="entry name" value="TRNA N6-ADENOSINE THREONYLCARBAMOYLTRANSFERASE"/>
    <property type="match status" value="1"/>
</dbReference>
<feature type="domain" description="Gcp-like" evidence="1">
    <location>
        <begin position="30"/>
        <end position="223"/>
    </location>
</feature>
<dbReference type="SUPFAM" id="SSF53067">
    <property type="entry name" value="Actin-like ATPase domain"/>
    <property type="match status" value="2"/>
</dbReference>
<evidence type="ECO:0000313" key="2">
    <source>
        <dbReference type="EMBL" id="UUF09078.1"/>
    </source>
</evidence>
<dbReference type="RefSeq" id="WP_212724431.1">
    <property type="nucleotide sequence ID" value="NZ_CP071250.1"/>
</dbReference>
<dbReference type="Proteomes" id="UP001058072">
    <property type="component" value="Chromosome"/>
</dbReference>
<dbReference type="AlphaFoldDB" id="A0A9Q9CIB2"/>
<sequence>MFVLAIDTSNTTLSVALVENNEILIEVVEATKNDHSKRLMPTIEALFKKVNRTPKELDLIAVAEGPGSYTGVRIGVTVAKTLAWTLNKPLVGVSSLEILARNIKEDAYIIPLFDARRQTVFAGVYEGASSNVVISDGHYELQGLLDNLSKSEKKMYFLGNDVARYWDLIESVLGDKVIKVEDENLNMPHASVLANLALEKTPVDNVHHFTPKYHRLPEAEMNWMLEQKNKGL</sequence>
<dbReference type="InterPro" id="IPR022496">
    <property type="entry name" value="T6A_TsaB"/>
</dbReference>
<dbReference type="InterPro" id="IPR000905">
    <property type="entry name" value="Gcp-like_dom"/>
</dbReference>
<name>A0A9Q9CIB2_9FIRM</name>
<gene>
    <name evidence="2" type="primary">tsaB</name>
    <name evidence="2" type="ORF">J0J70_03475</name>
</gene>
<accession>A0A9Q9CIB2</accession>
<dbReference type="EMBL" id="CP071250">
    <property type="protein sequence ID" value="UUF09078.1"/>
    <property type="molecule type" value="Genomic_DNA"/>
</dbReference>
<dbReference type="InterPro" id="IPR043129">
    <property type="entry name" value="ATPase_NBD"/>
</dbReference>
<evidence type="ECO:0000259" key="1">
    <source>
        <dbReference type="Pfam" id="PF00814"/>
    </source>
</evidence>
<dbReference type="Pfam" id="PF00814">
    <property type="entry name" value="TsaD"/>
    <property type="match status" value="1"/>
</dbReference>
<dbReference type="GO" id="GO:0002949">
    <property type="term" value="P:tRNA threonylcarbamoyladenosine modification"/>
    <property type="evidence" value="ECO:0007669"/>
    <property type="project" value="InterPro"/>
</dbReference>